<feature type="region of interest" description="Disordered" evidence="1">
    <location>
        <begin position="1"/>
        <end position="67"/>
    </location>
</feature>
<reference evidence="4 5" key="1">
    <citation type="journal article" date="2019" name="Microorganisms">
        <title>Systematic Affiliation and Genome Analysis of Subtercola vilae DB165(T) with Particular Emphasis on Cold Adaptation of an Isolate from a High-Altitude Cold Volcano Lake.</title>
        <authorList>
            <person name="Villalobos A.S."/>
            <person name="Wiese J."/>
            <person name="Imhoff J.F."/>
            <person name="Dorador C."/>
            <person name="Keller A."/>
            <person name="Hentschel U."/>
        </authorList>
    </citation>
    <scope>NUCLEOTIDE SEQUENCE [LARGE SCALE GENOMIC DNA]</scope>
    <source>
        <strain evidence="4 5">DB165</strain>
    </source>
</reference>
<feature type="compositionally biased region" description="Pro residues" evidence="1">
    <location>
        <begin position="1"/>
        <end position="11"/>
    </location>
</feature>
<evidence type="ECO:0000259" key="3">
    <source>
        <dbReference type="Pfam" id="PF13828"/>
    </source>
</evidence>
<keyword evidence="2" id="KW-1133">Transmembrane helix</keyword>
<keyword evidence="5" id="KW-1185">Reference proteome</keyword>
<accession>A0A4T2BS83</accession>
<keyword evidence="2" id="KW-0812">Transmembrane</keyword>
<evidence type="ECO:0000313" key="4">
    <source>
        <dbReference type="EMBL" id="TIH34337.1"/>
    </source>
</evidence>
<feature type="domain" description="DUF4190" evidence="3">
    <location>
        <begin position="95"/>
        <end position="148"/>
    </location>
</feature>
<evidence type="ECO:0000256" key="1">
    <source>
        <dbReference type="SAM" id="MobiDB-lite"/>
    </source>
</evidence>
<feature type="compositionally biased region" description="Pro residues" evidence="1">
    <location>
        <begin position="23"/>
        <end position="34"/>
    </location>
</feature>
<dbReference type="RefSeq" id="WP_136642755.1">
    <property type="nucleotide sequence ID" value="NZ_QYRT01000027.1"/>
</dbReference>
<evidence type="ECO:0000256" key="2">
    <source>
        <dbReference type="SAM" id="Phobius"/>
    </source>
</evidence>
<dbReference type="OrthoDB" id="4374883at2"/>
<protein>
    <submittedName>
        <fullName evidence="4">DUF4190 domain-containing protein</fullName>
    </submittedName>
</protein>
<dbReference type="AlphaFoldDB" id="A0A4T2BS83"/>
<proteinExistence type="predicted"/>
<comment type="caution">
    <text evidence="4">The sequence shown here is derived from an EMBL/GenBank/DDBJ whole genome shotgun (WGS) entry which is preliminary data.</text>
</comment>
<gene>
    <name evidence="4" type="ORF">D4765_13160</name>
</gene>
<feature type="transmembrane region" description="Helical" evidence="2">
    <location>
        <begin position="94"/>
        <end position="118"/>
    </location>
</feature>
<evidence type="ECO:0000313" key="5">
    <source>
        <dbReference type="Proteomes" id="UP000306192"/>
    </source>
</evidence>
<dbReference type="InterPro" id="IPR025241">
    <property type="entry name" value="DUF4190"/>
</dbReference>
<sequence length="174" mass="17564">MSDPNPIPPVQHPAGAEPSQPAEYPPPGQYPPKSQPTFEPGQYPPPLISSAPPAPPTQHPANPYASTSTPAAAPYGYGAGSSASAQPGTASTNVLAIIALVLGFVVPIGGIVTGHIALSQIKKSGESGRGLALAGTIMGYAFTGLAILGVIAYIVFIVILFSTAGHTSGYTSKY</sequence>
<keyword evidence="2" id="KW-0472">Membrane</keyword>
<dbReference type="EMBL" id="QYRT01000027">
    <property type="protein sequence ID" value="TIH34337.1"/>
    <property type="molecule type" value="Genomic_DNA"/>
</dbReference>
<feature type="compositionally biased region" description="Pro residues" evidence="1">
    <location>
        <begin position="42"/>
        <end position="58"/>
    </location>
</feature>
<dbReference type="Pfam" id="PF13828">
    <property type="entry name" value="DUF4190"/>
    <property type="match status" value="1"/>
</dbReference>
<name>A0A4T2BS83_9MICO</name>
<feature type="transmembrane region" description="Helical" evidence="2">
    <location>
        <begin position="130"/>
        <end position="161"/>
    </location>
</feature>
<dbReference type="Proteomes" id="UP000306192">
    <property type="component" value="Unassembled WGS sequence"/>
</dbReference>
<organism evidence="4 5">
    <name type="scientific">Subtercola vilae</name>
    <dbReference type="NCBI Taxonomy" id="2056433"/>
    <lineage>
        <taxon>Bacteria</taxon>
        <taxon>Bacillati</taxon>
        <taxon>Actinomycetota</taxon>
        <taxon>Actinomycetes</taxon>
        <taxon>Micrococcales</taxon>
        <taxon>Microbacteriaceae</taxon>
        <taxon>Subtercola</taxon>
    </lineage>
</organism>